<evidence type="ECO:0008006" key="12">
    <source>
        <dbReference type="Google" id="ProtNLM"/>
    </source>
</evidence>
<evidence type="ECO:0000256" key="5">
    <source>
        <dbReference type="ARBA" id="ARBA00022692"/>
    </source>
</evidence>
<evidence type="ECO:0000256" key="6">
    <source>
        <dbReference type="ARBA" id="ARBA00022989"/>
    </source>
</evidence>
<dbReference type="PANTHER" id="PTHR21716:SF53">
    <property type="entry name" value="PERMEASE PERM-RELATED"/>
    <property type="match status" value="1"/>
</dbReference>
<evidence type="ECO:0000256" key="4">
    <source>
        <dbReference type="ARBA" id="ARBA00022475"/>
    </source>
</evidence>
<comment type="similarity">
    <text evidence="2">Belongs to the autoinducer-2 exporter (AI-2E) (TC 2.A.86) family.</text>
</comment>
<feature type="region of interest" description="Disordered" evidence="8">
    <location>
        <begin position="369"/>
        <end position="427"/>
    </location>
</feature>
<feature type="transmembrane region" description="Helical" evidence="9">
    <location>
        <begin position="182"/>
        <end position="205"/>
    </location>
</feature>
<keyword evidence="5 9" id="KW-0812">Transmembrane</keyword>
<dbReference type="EMBL" id="BAHD01000024">
    <property type="protein sequence ID" value="GAB95595.1"/>
    <property type="molecule type" value="Genomic_DNA"/>
</dbReference>
<dbReference type="AlphaFoldDB" id="K6W8S4"/>
<dbReference type="GO" id="GO:0055085">
    <property type="term" value="P:transmembrane transport"/>
    <property type="evidence" value="ECO:0007669"/>
    <property type="project" value="TreeGrafter"/>
</dbReference>
<feature type="transmembrane region" description="Helical" evidence="9">
    <location>
        <begin position="60"/>
        <end position="78"/>
    </location>
</feature>
<dbReference type="InterPro" id="IPR002549">
    <property type="entry name" value="AI-2E-like"/>
</dbReference>
<keyword evidence="7 9" id="KW-0472">Membrane</keyword>
<keyword evidence="3" id="KW-0813">Transport</keyword>
<comment type="caution">
    <text evidence="10">The sequence shown here is derived from an EMBL/GenBank/DDBJ whole genome shotgun (WGS) entry which is preliminary data.</text>
</comment>
<evidence type="ECO:0000256" key="9">
    <source>
        <dbReference type="SAM" id="Phobius"/>
    </source>
</evidence>
<feature type="transmembrane region" description="Helical" evidence="9">
    <location>
        <begin position="338"/>
        <end position="360"/>
    </location>
</feature>
<protein>
    <recommendedName>
        <fullName evidence="12">AI-2E family transporter</fullName>
    </recommendedName>
</protein>
<comment type="subcellular location">
    <subcellularLocation>
        <location evidence="1">Cell membrane</location>
        <topology evidence="1">Multi-pass membrane protein</topology>
    </subcellularLocation>
</comment>
<proteinExistence type="inferred from homology"/>
<dbReference type="OrthoDB" id="9784366at2"/>
<dbReference type="GO" id="GO:0005886">
    <property type="term" value="C:plasma membrane"/>
    <property type="evidence" value="ECO:0007669"/>
    <property type="project" value="UniProtKB-SubCell"/>
</dbReference>
<evidence type="ECO:0000256" key="7">
    <source>
        <dbReference type="ARBA" id="ARBA00023136"/>
    </source>
</evidence>
<feature type="region of interest" description="Disordered" evidence="8">
    <location>
        <begin position="1"/>
        <end position="24"/>
    </location>
</feature>
<feature type="transmembrane region" description="Helical" evidence="9">
    <location>
        <begin position="265"/>
        <end position="289"/>
    </location>
</feature>
<dbReference type="Pfam" id="PF01594">
    <property type="entry name" value="AI-2E_transport"/>
    <property type="match status" value="1"/>
</dbReference>
<dbReference type="eggNOG" id="COG0628">
    <property type="taxonomic scope" value="Bacteria"/>
</dbReference>
<gene>
    <name evidence="10" type="ORF">KILIM_024_00050</name>
</gene>
<feature type="compositionally biased region" description="Basic and acidic residues" evidence="8">
    <location>
        <begin position="369"/>
        <end position="378"/>
    </location>
</feature>
<evidence type="ECO:0000256" key="2">
    <source>
        <dbReference type="ARBA" id="ARBA00009773"/>
    </source>
</evidence>
<feature type="transmembrane region" description="Helical" evidence="9">
    <location>
        <begin position="296"/>
        <end position="318"/>
    </location>
</feature>
<evidence type="ECO:0000313" key="10">
    <source>
        <dbReference type="EMBL" id="GAB95595.1"/>
    </source>
</evidence>
<feature type="transmembrane region" description="Helical" evidence="9">
    <location>
        <begin position="36"/>
        <end position="54"/>
    </location>
</feature>
<dbReference type="PANTHER" id="PTHR21716">
    <property type="entry name" value="TRANSMEMBRANE PROTEIN"/>
    <property type="match status" value="1"/>
</dbReference>
<feature type="transmembrane region" description="Helical" evidence="9">
    <location>
        <begin position="229"/>
        <end position="253"/>
    </location>
</feature>
<evidence type="ECO:0000313" key="11">
    <source>
        <dbReference type="Proteomes" id="UP000008366"/>
    </source>
</evidence>
<dbReference type="RefSeq" id="WP_006592127.1">
    <property type="nucleotide sequence ID" value="NZ_BAHD01000024.1"/>
</dbReference>
<organism evidence="10 11">
    <name type="scientific">Kineosphaera limosa NBRC 100340</name>
    <dbReference type="NCBI Taxonomy" id="1184609"/>
    <lineage>
        <taxon>Bacteria</taxon>
        <taxon>Bacillati</taxon>
        <taxon>Actinomycetota</taxon>
        <taxon>Actinomycetes</taxon>
        <taxon>Micrococcales</taxon>
        <taxon>Dermatophilaceae</taxon>
        <taxon>Kineosphaera</taxon>
    </lineage>
</organism>
<keyword evidence="4" id="KW-1003">Cell membrane</keyword>
<keyword evidence="11" id="KW-1185">Reference proteome</keyword>
<evidence type="ECO:0000256" key="8">
    <source>
        <dbReference type="SAM" id="MobiDB-lite"/>
    </source>
</evidence>
<feature type="compositionally biased region" description="Low complexity" evidence="8">
    <location>
        <begin position="8"/>
        <end position="17"/>
    </location>
</feature>
<evidence type="ECO:0000256" key="1">
    <source>
        <dbReference type="ARBA" id="ARBA00004651"/>
    </source>
</evidence>
<sequence length="427" mass="44753">MAQTDTRAASPASPAELAEPDGDPTPTTWLHSEATIALRLIVLGVAFVFAAWLVMRVQLVAVAAFVGFAQVALLWPIVRPLRRFLPRVVAALVVVLVYLAAFGGLLWFVVSGLINTWPDLVDAVIGGTTAMENAAREAGWQIPPQLAADLTAQLQARAGQIAGGIGTATMTTLTAVGNLTTVLLISLFLTIFALTSGDDLWRLILSSIPRRRRPQADASFRRGLQTARWWMFASTVTGLVDGIFIGAGLWLLGVPLAVPIGALTFVLGYIPMIGATLAGVLAILVALFFGGVQTALWALLLVLAVQQIEGNVLSPLLLSRAVSFHPVITLLMSTAGGFAFGLVGLFLAVPVAGILTALVVTWRRYPHHHEPGGEADRDPEPDDDVEHTDADPPGGAGGSTGEGGRRGGAEADDGEAASAKADRSDSS</sequence>
<name>K6W8S4_9MICO</name>
<evidence type="ECO:0000256" key="3">
    <source>
        <dbReference type="ARBA" id="ARBA00022448"/>
    </source>
</evidence>
<accession>K6W8S4</accession>
<reference evidence="10 11" key="1">
    <citation type="submission" date="2012-08" db="EMBL/GenBank/DDBJ databases">
        <title>Whole genome shotgun sequence of Kineosphaera limosa NBRC 100340.</title>
        <authorList>
            <person name="Yoshida I."/>
            <person name="Isaki S."/>
            <person name="Hosoyama A."/>
            <person name="Tsuchikane K."/>
            <person name="Katsumata H."/>
            <person name="Ando Y."/>
            <person name="Ohji S."/>
            <person name="Hamada M."/>
            <person name="Tamura T."/>
            <person name="Yamazoe A."/>
            <person name="Yamazaki S."/>
            <person name="Fujita N."/>
        </authorList>
    </citation>
    <scope>NUCLEOTIDE SEQUENCE [LARGE SCALE GENOMIC DNA]</scope>
    <source>
        <strain evidence="10 11">NBRC 100340</strain>
    </source>
</reference>
<feature type="transmembrane region" description="Helical" evidence="9">
    <location>
        <begin position="90"/>
        <end position="110"/>
    </location>
</feature>
<dbReference type="Proteomes" id="UP000008366">
    <property type="component" value="Unassembled WGS sequence"/>
</dbReference>
<keyword evidence="6 9" id="KW-1133">Transmembrane helix</keyword>
<dbReference type="STRING" id="1184609.KILIM_024_00050"/>